<dbReference type="Pfam" id="PF00271">
    <property type="entry name" value="Helicase_C"/>
    <property type="match status" value="1"/>
</dbReference>
<keyword evidence="9" id="KW-0539">Nucleus</keyword>
<dbReference type="PROSITE" id="PS51195">
    <property type="entry name" value="Q_MOTIF"/>
    <property type="match status" value="1"/>
</dbReference>
<dbReference type="Pfam" id="PF00270">
    <property type="entry name" value="DEAD"/>
    <property type="match status" value="1"/>
</dbReference>
<dbReference type="GO" id="GO:0005524">
    <property type="term" value="F:ATP binding"/>
    <property type="evidence" value="ECO:0007669"/>
    <property type="project" value="UniProtKB-KW"/>
</dbReference>
<dbReference type="PROSITE" id="PS51194">
    <property type="entry name" value="HELICASE_CTER"/>
    <property type="match status" value="1"/>
</dbReference>
<dbReference type="JaponicusDB" id="SJAG_02835">
    <property type="gene designation" value="mak5"/>
</dbReference>
<dbReference type="SMART" id="SM00487">
    <property type="entry name" value="DEXDc"/>
    <property type="match status" value="1"/>
</dbReference>
<dbReference type="STRING" id="402676.B6K1B0"/>
<feature type="region of interest" description="Disordered" evidence="13">
    <location>
        <begin position="603"/>
        <end position="626"/>
    </location>
</feature>
<feature type="compositionally biased region" description="Basic and acidic residues" evidence="13">
    <location>
        <begin position="54"/>
        <end position="74"/>
    </location>
</feature>
<evidence type="ECO:0000256" key="9">
    <source>
        <dbReference type="ARBA" id="ARBA00023242"/>
    </source>
</evidence>
<dbReference type="PROSITE" id="PS51192">
    <property type="entry name" value="HELICASE_ATP_BIND_1"/>
    <property type="match status" value="1"/>
</dbReference>
<dbReference type="GO" id="GO:0016787">
    <property type="term" value="F:hydrolase activity"/>
    <property type="evidence" value="ECO:0007669"/>
    <property type="project" value="UniProtKB-KW"/>
</dbReference>
<dbReference type="OMA" id="QMIQKAR"/>
<dbReference type="InterPro" id="IPR050079">
    <property type="entry name" value="DEAD_box_RNA_helicase"/>
</dbReference>
<evidence type="ECO:0000256" key="1">
    <source>
        <dbReference type="ARBA" id="ARBA00004123"/>
    </source>
</evidence>
<dbReference type="CDD" id="cd17946">
    <property type="entry name" value="DEADc_DDX24"/>
    <property type="match status" value="1"/>
</dbReference>
<evidence type="ECO:0000256" key="7">
    <source>
        <dbReference type="ARBA" id="ARBA00022840"/>
    </source>
</evidence>
<dbReference type="GeneID" id="7049496"/>
<keyword evidence="5 12" id="KW-0378">Hydrolase</keyword>
<dbReference type="InterPro" id="IPR011545">
    <property type="entry name" value="DEAD/DEAH_box_helicase_dom"/>
</dbReference>
<evidence type="ECO:0000259" key="15">
    <source>
        <dbReference type="PROSITE" id="PS51194"/>
    </source>
</evidence>
<dbReference type="Gene3D" id="3.40.50.300">
    <property type="entry name" value="P-loop containing nucleotide triphosphate hydrolases"/>
    <property type="match status" value="2"/>
</dbReference>
<evidence type="ECO:0000256" key="3">
    <source>
        <dbReference type="ARBA" id="ARBA00022517"/>
    </source>
</evidence>
<dbReference type="GO" id="GO:0003723">
    <property type="term" value="F:RNA binding"/>
    <property type="evidence" value="ECO:0007669"/>
    <property type="project" value="UniProtKB-KW"/>
</dbReference>
<keyword evidence="8" id="KW-0694">RNA-binding</keyword>
<keyword evidence="3" id="KW-0690">Ribosome biogenesis</keyword>
<dbReference type="GO" id="GO:0003724">
    <property type="term" value="F:RNA helicase activity"/>
    <property type="evidence" value="ECO:0007669"/>
    <property type="project" value="UniProtKB-EC"/>
</dbReference>
<keyword evidence="6 12" id="KW-0347">Helicase</keyword>
<dbReference type="InterPro" id="IPR014014">
    <property type="entry name" value="RNA_helicase_DEAD_Q_motif"/>
</dbReference>
<dbReference type="Proteomes" id="UP000001744">
    <property type="component" value="Unassembled WGS sequence"/>
</dbReference>
<sequence length="695" mass="77943">MSKATNLNQLGWKPVQIPDKLDDFEGLLELEELDGVEVKYESAGKLKMPVYELVKPDTDAKKSAEEKTDRKEAKQNSNLKRKQSPESQETNLKKKQGKKSKKNKAERQLKSETGGDDAEEIEFTGFGSEDDSDSTTQKSHSSASGNEFQALEDEDEANAVDVSKWSNIPLSAAILGRLSKLGFSAPTHIQELVLPVAMAGSDVIGKAETGSGKTLAFGIPILEHCLRNINKGIQALIMAPTRELAQQIYNHLEQCNPSTDIHIVTVTGGLAIQKQQRLLAKKPSIVIGTPGRLWSVISSQGFDEEFKNVKMLVLDEADRLLQKNHFEELHNIIDLLGNPKQTNRQTFIFSATFDAHLQENLRKKQLIDGNDKQSMGYLLKQIHFLGRPEFLDANPETSVATKVTEGLVECIPSQKDLYLYYFLLRYPGKTIVFANGVEDVKRVTPLLKELGVKAHSLYAQMEQKKRLQALERFKSEKDAILIATDVAARGIDIPSVKHVIHYHVPHTADMYIHRSGRTARGTEQGLAILMCGPKELNQLKKLLYRLKRNLDELTTFPVDVELLGRFQPRVDLGHKIVDLMRQDGRLGREEAWLKAAAEELGLESSDDSSDEDGGHSKKQVSATQRHQKLRVLRSELREYLNEEIRVGFSSRYLTSGLVNMADKLVKGEQHKTLIGLDTQEAIDVLKRKKKAKPQH</sequence>
<feature type="domain" description="DEAD-box RNA helicase Q" evidence="16">
    <location>
        <begin position="163"/>
        <end position="191"/>
    </location>
</feature>
<evidence type="ECO:0000256" key="10">
    <source>
        <dbReference type="ARBA" id="ARBA00047984"/>
    </source>
</evidence>
<evidence type="ECO:0000313" key="19">
    <source>
        <dbReference type="Proteomes" id="UP000001744"/>
    </source>
</evidence>
<feature type="compositionally biased region" description="Basic residues" evidence="13">
    <location>
        <begin position="93"/>
        <end position="102"/>
    </location>
</feature>
<dbReference type="PANTHER" id="PTHR47959">
    <property type="entry name" value="ATP-DEPENDENT RNA HELICASE RHLE-RELATED"/>
    <property type="match status" value="1"/>
</dbReference>
<evidence type="ECO:0000313" key="18">
    <source>
        <dbReference type="JaponicusDB" id="SJAG_02835"/>
    </source>
</evidence>
<evidence type="ECO:0000313" key="17">
    <source>
        <dbReference type="EMBL" id="EEB07731.1"/>
    </source>
</evidence>
<feature type="short sequence motif" description="Q motif" evidence="11">
    <location>
        <begin position="163"/>
        <end position="191"/>
    </location>
</feature>
<feature type="domain" description="Helicase C-terminal" evidence="15">
    <location>
        <begin position="416"/>
        <end position="561"/>
    </location>
</feature>
<dbReference type="EC" id="3.6.4.13" evidence="2"/>
<evidence type="ECO:0000256" key="4">
    <source>
        <dbReference type="ARBA" id="ARBA00022741"/>
    </source>
</evidence>
<dbReference type="GO" id="GO:0000466">
    <property type="term" value="P:maturation of 5.8S rRNA from tricistronic rRNA transcript (SSU-rRNA, 5.8S rRNA, LSU-rRNA)"/>
    <property type="evidence" value="ECO:0007669"/>
    <property type="project" value="EnsemblFungi"/>
</dbReference>
<dbReference type="SUPFAM" id="SSF52540">
    <property type="entry name" value="P-loop containing nucleoside triphosphate hydrolases"/>
    <property type="match status" value="2"/>
</dbReference>
<reference evidence="17 19" key="1">
    <citation type="journal article" date="2011" name="Science">
        <title>Comparative functional genomics of the fission yeasts.</title>
        <authorList>
            <person name="Rhind N."/>
            <person name="Chen Z."/>
            <person name="Yassour M."/>
            <person name="Thompson D.A."/>
            <person name="Haas B.J."/>
            <person name="Habib N."/>
            <person name="Wapinski I."/>
            <person name="Roy S."/>
            <person name="Lin M.F."/>
            <person name="Heiman D.I."/>
            <person name="Young S.K."/>
            <person name="Furuya K."/>
            <person name="Guo Y."/>
            <person name="Pidoux A."/>
            <person name="Chen H.M."/>
            <person name="Robbertse B."/>
            <person name="Goldberg J.M."/>
            <person name="Aoki K."/>
            <person name="Bayne E.H."/>
            <person name="Berlin A.M."/>
            <person name="Desjardins C.A."/>
            <person name="Dobbs E."/>
            <person name="Dukaj L."/>
            <person name="Fan L."/>
            <person name="FitzGerald M.G."/>
            <person name="French C."/>
            <person name="Gujja S."/>
            <person name="Hansen K."/>
            <person name="Keifenheim D."/>
            <person name="Levin J.Z."/>
            <person name="Mosher R.A."/>
            <person name="Mueller C.A."/>
            <person name="Pfiffner J."/>
            <person name="Priest M."/>
            <person name="Russ C."/>
            <person name="Smialowska A."/>
            <person name="Swoboda P."/>
            <person name="Sykes S.M."/>
            <person name="Vaughn M."/>
            <person name="Vengrova S."/>
            <person name="Yoder R."/>
            <person name="Zeng Q."/>
            <person name="Allshire R."/>
            <person name="Baulcombe D."/>
            <person name="Birren B.W."/>
            <person name="Brown W."/>
            <person name="Ekwall K."/>
            <person name="Kellis M."/>
            <person name="Leatherwood J."/>
            <person name="Levin H."/>
            <person name="Margalit H."/>
            <person name="Martienssen R."/>
            <person name="Nieduszynski C.A."/>
            <person name="Spatafora J.W."/>
            <person name="Friedman N."/>
            <person name="Dalgaard J.Z."/>
            <person name="Baumann P."/>
            <person name="Niki H."/>
            <person name="Regev A."/>
            <person name="Nusbaum C."/>
        </authorList>
    </citation>
    <scope>NUCLEOTIDE SEQUENCE [LARGE SCALE GENOMIC DNA]</scope>
    <source>
        <strain evidence="19">yFS275 / FY16936</strain>
    </source>
</reference>
<evidence type="ECO:0000259" key="16">
    <source>
        <dbReference type="PROSITE" id="PS51195"/>
    </source>
</evidence>
<evidence type="ECO:0000256" key="11">
    <source>
        <dbReference type="PROSITE-ProRule" id="PRU00552"/>
    </source>
</evidence>
<dbReference type="PANTHER" id="PTHR47959:SF1">
    <property type="entry name" value="ATP-DEPENDENT RNA HELICASE DBPA"/>
    <property type="match status" value="1"/>
</dbReference>
<dbReference type="PROSITE" id="PS00039">
    <property type="entry name" value="DEAD_ATP_HELICASE"/>
    <property type="match status" value="1"/>
</dbReference>
<feature type="region of interest" description="Disordered" evidence="13">
    <location>
        <begin position="46"/>
        <end position="155"/>
    </location>
</feature>
<comment type="similarity">
    <text evidence="12">Belongs to the DEAD box helicase family.</text>
</comment>
<dbReference type="HOGENOM" id="CLU_003041_13_0_1"/>
<evidence type="ECO:0000256" key="2">
    <source>
        <dbReference type="ARBA" id="ARBA00012552"/>
    </source>
</evidence>
<dbReference type="InterPro" id="IPR000629">
    <property type="entry name" value="RNA-helicase_DEAD-box_CS"/>
</dbReference>
<keyword evidence="4 12" id="KW-0547">Nucleotide-binding</keyword>
<feature type="compositionally biased region" description="Polar residues" evidence="13">
    <location>
        <begin position="134"/>
        <end position="147"/>
    </location>
</feature>
<dbReference type="VEuPathDB" id="FungiDB:SJAG_02835"/>
<feature type="domain" description="Helicase ATP-binding" evidence="14">
    <location>
        <begin position="194"/>
        <end position="371"/>
    </location>
</feature>
<evidence type="ECO:0000256" key="12">
    <source>
        <dbReference type="RuleBase" id="RU000492"/>
    </source>
</evidence>
<dbReference type="RefSeq" id="XP_002174024.1">
    <property type="nucleotide sequence ID" value="XM_002173988.2"/>
</dbReference>
<dbReference type="InterPro" id="IPR014001">
    <property type="entry name" value="Helicase_ATP-bd"/>
</dbReference>
<dbReference type="SMART" id="SM00490">
    <property type="entry name" value="HELICc"/>
    <property type="match status" value="1"/>
</dbReference>
<dbReference type="InterPro" id="IPR001650">
    <property type="entry name" value="Helicase_C-like"/>
</dbReference>
<name>B6K1B0_SCHJY</name>
<gene>
    <name evidence="18" type="primary">mak5</name>
    <name evidence="17" type="ORF">SJAG_02835</name>
</gene>
<dbReference type="EMBL" id="KE651166">
    <property type="protein sequence ID" value="EEB07731.1"/>
    <property type="molecule type" value="Genomic_DNA"/>
</dbReference>
<keyword evidence="7 12" id="KW-0067">ATP-binding</keyword>
<dbReference type="GO" id="GO:0000463">
    <property type="term" value="P:maturation of LSU-rRNA from tricistronic rRNA transcript (SSU-rRNA, 5.8S rRNA, LSU-rRNA)"/>
    <property type="evidence" value="ECO:0007669"/>
    <property type="project" value="EnsemblFungi"/>
</dbReference>
<feature type="compositionally biased region" description="Acidic residues" evidence="13">
    <location>
        <begin position="114"/>
        <end position="133"/>
    </location>
</feature>
<evidence type="ECO:0000256" key="13">
    <source>
        <dbReference type="SAM" id="MobiDB-lite"/>
    </source>
</evidence>
<keyword evidence="19" id="KW-1185">Reference proteome</keyword>
<evidence type="ECO:0000256" key="8">
    <source>
        <dbReference type="ARBA" id="ARBA00022884"/>
    </source>
</evidence>
<dbReference type="AlphaFoldDB" id="B6K1B0"/>
<comment type="catalytic activity">
    <reaction evidence="10">
        <text>ATP + H2O = ADP + phosphate + H(+)</text>
        <dbReference type="Rhea" id="RHEA:13065"/>
        <dbReference type="ChEBI" id="CHEBI:15377"/>
        <dbReference type="ChEBI" id="CHEBI:15378"/>
        <dbReference type="ChEBI" id="CHEBI:30616"/>
        <dbReference type="ChEBI" id="CHEBI:43474"/>
        <dbReference type="ChEBI" id="CHEBI:456216"/>
        <dbReference type="EC" id="3.6.4.13"/>
    </reaction>
</comment>
<accession>B6K1B0</accession>
<protein>
    <recommendedName>
        <fullName evidence="2">RNA helicase</fullName>
        <ecNumber evidence="2">3.6.4.13</ecNumber>
    </recommendedName>
</protein>
<dbReference type="InterPro" id="IPR027417">
    <property type="entry name" value="P-loop_NTPase"/>
</dbReference>
<organism evidence="17 19">
    <name type="scientific">Schizosaccharomyces japonicus (strain yFS275 / FY16936)</name>
    <name type="common">Fission yeast</name>
    <dbReference type="NCBI Taxonomy" id="402676"/>
    <lineage>
        <taxon>Eukaryota</taxon>
        <taxon>Fungi</taxon>
        <taxon>Dikarya</taxon>
        <taxon>Ascomycota</taxon>
        <taxon>Taphrinomycotina</taxon>
        <taxon>Schizosaccharomycetes</taxon>
        <taxon>Schizosaccharomycetales</taxon>
        <taxon>Schizosaccharomycetaceae</taxon>
        <taxon>Schizosaccharomyces</taxon>
    </lineage>
</organism>
<dbReference type="CDD" id="cd18787">
    <property type="entry name" value="SF2_C_DEAD"/>
    <property type="match status" value="1"/>
</dbReference>
<dbReference type="OrthoDB" id="4310724at2759"/>
<evidence type="ECO:0000259" key="14">
    <source>
        <dbReference type="PROSITE" id="PS51192"/>
    </source>
</evidence>
<proteinExistence type="inferred from homology"/>
<evidence type="ECO:0000256" key="6">
    <source>
        <dbReference type="ARBA" id="ARBA00022806"/>
    </source>
</evidence>
<evidence type="ECO:0000256" key="5">
    <source>
        <dbReference type="ARBA" id="ARBA00022801"/>
    </source>
</evidence>
<dbReference type="GO" id="GO:0005730">
    <property type="term" value="C:nucleolus"/>
    <property type="evidence" value="ECO:0000318"/>
    <property type="project" value="GO_Central"/>
</dbReference>
<dbReference type="eggNOG" id="KOG0347">
    <property type="taxonomic scope" value="Eukaryota"/>
</dbReference>
<comment type="subcellular location">
    <subcellularLocation>
        <location evidence="1">Nucleus</location>
    </subcellularLocation>
</comment>